<evidence type="ECO:0000313" key="9">
    <source>
        <dbReference type="Proteomes" id="UP000193922"/>
    </source>
</evidence>
<evidence type="ECO:0000259" key="7">
    <source>
        <dbReference type="PROSITE" id="PS50166"/>
    </source>
</evidence>
<dbReference type="SUPFAM" id="SSF48371">
    <property type="entry name" value="ARM repeat"/>
    <property type="match status" value="1"/>
</dbReference>
<evidence type="ECO:0000256" key="6">
    <source>
        <dbReference type="ARBA" id="ARBA00023242"/>
    </source>
</evidence>
<keyword evidence="9" id="KW-1185">Reference proteome</keyword>
<protein>
    <submittedName>
        <fullName evidence="8">ARM repeat-containing protein</fullName>
    </submittedName>
</protein>
<dbReference type="OrthoDB" id="760868at2759"/>
<keyword evidence="4" id="KW-0963">Cytoplasm</keyword>
<dbReference type="Pfam" id="PF08506">
    <property type="entry name" value="Cse1"/>
    <property type="match status" value="1"/>
</dbReference>
<dbReference type="SMART" id="SM00913">
    <property type="entry name" value="IBN_N"/>
    <property type="match status" value="1"/>
</dbReference>
<dbReference type="STRING" id="61395.A0A1Y1WD77"/>
<dbReference type="GO" id="GO:0005829">
    <property type="term" value="C:cytosol"/>
    <property type="evidence" value="ECO:0007669"/>
    <property type="project" value="TreeGrafter"/>
</dbReference>
<dbReference type="GO" id="GO:0006606">
    <property type="term" value="P:protein import into nucleus"/>
    <property type="evidence" value="ECO:0007669"/>
    <property type="project" value="TreeGrafter"/>
</dbReference>
<dbReference type="EMBL" id="MCFD01000004">
    <property type="protein sequence ID" value="ORX71480.1"/>
    <property type="molecule type" value="Genomic_DNA"/>
</dbReference>
<keyword evidence="5" id="KW-0653">Protein transport</keyword>
<evidence type="ECO:0000256" key="4">
    <source>
        <dbReference type="ARBA" id="ARBA00022490"/>
    </source>
</evidence>
<dbReference type="Proteomes" id="UP000193922">
    <property type="component" value="Unassembled WGS sequence"/>
</dbReference>
<dbReference type="RefSeq" id="XP_040744995.1">
    <property type="nucleotide sequence ID" value="XM_040887099.1"/>
</dbReference>
<dbReference type="InterPro" id="IPR013713">
    <property type="entry name" value="XPO2_central"/>
</dbReference>
<dbReference type="InterPro" id="IPR001494">
    <property type="entry name" value="Importin-beta_N"/>
</dbReference>
<organism evidence="8 9">
    <name type="scientific">Linderina pennispora</name>
    <dbReference type="NCBI Taxonomy" id="61395"/>
    <lineage>
        <taxon>Eukaryota</taxon>
        <taxon>Fungi</taxon>
        <taxon>Fungi incertae sedis</taxon>
        <taxon>Zoopagomycota</taxon>
        <taxon>Kickxellomycotina</taxon>
        <taxon>Kickxellomycetes</taxon>
        <taxon>Kickxellales</taxon>
        <taxon>Kickxellaceae</taxon>
        <taxon>Linderina</taxon>
    </lineage>
</organism>
<dbReference type="GeneID" id="63803747"/>
<dbReference type="GO" id="GO:0031267">
    <property type="term" value="F:small GTPase binding"/>
    <property type="evidence" value="ECO:0007669"/>
    <property type="project" value="InterPro"/>
</dbReference>
<dbReference type="InterPro" id="IPR016024">
    <property type="entry name" value="ARM-type_fold"/>
</dbReference>
<gene>
    <name evidence="8" type="ORF">DL89DRAFT_266498</name>
</gene>
<keyword evidence="3" id="KW-0813">Transport</keyword>
<evidence type="ECO:0000313" key="8">
    <source>
        <dbReference type="EMBL" id="ORX71480.1"/>
    </source>
</evidence>
<dbReference type="PANTHER" id="PTHR10997">
    <property type="entry name" value="IMPORTIN-7, 8, 11"/>
    <property type="match status" value="1"/>
</dbReference>
<proteinExistence type="predicted"/>
<feature type="domain" description="Importin N-terminal" evidence="7">
    <location>
        <begin position="24"/>
        <end position="101"/>
    </location>
</feature>
<dbReference type="GO" id="GO:0005635">
    <property type="term" value="C:nuclear envelope"/>
    <property type="evidence" value="ECO:0007669"/>
    <property type="project" value="TreeGrafter"/>
</dbReference>
<name>A0A1Y1WD77_9FUNG</name>
<dbReference type="PANTHER" id="PTHR10997:SF18">
    <property type="entry name" value="D-IMPORTIN 7_RANBP7"/>
    <property type="match status" value="1"/>
</dbReference>
<comment type="subcellular location">
    <subcellularLocation>
        <location evidence="2">Cytoplasm</location>
    </subcellularLocation>
    <subcellularLocation>
        <location evidence="1">Nucleus</location>
    </subcellularLocation>
</comment>
<evidence type="ECO:0000256" key="3">
    <source>
        <dbReference type="ARBA" id="ARBA00022448"/>
    </source>
</evidence>
<dbReference type="AlphaFoldDB" id="A0A1Y1WD77"/>
<sequence>MDLNSLVGLFDSTYHPDVNVRNNAEAQLKQFEANDGFLSTILQIIGADELSTGTKQAAAIYFKNRVSRAWSASQHALDNHAPISESDRAAAKENILKFIYATPHTIKVQLTSCLGVILNFDYPDKWAQFDGQLKELLSAQDPQMVYTGLLALRELVRLYRYSQTKRTVIDAVARDLFPRVQAVVDDAIGSDDELAMRMVWAAFKTYYAAIQVALPVALQEPGSLVAWGTSFIKMMEKPVAFDRSLVDEDTAKEPVVNRLYSRFGNPATLAPSQKRYKTFAKVFTANFLPQIMQAYFKQIDGYVQGTVWMSSRIRGLVSQMIAECVKEKAAWKLVKPHVESIVSQYIFPQMCFSEDDKELWEDNPVEYVQKKIDPLDDFGSSTVAASNLLIDFAVDRKSATLSIILNFVNSIITQYSQASEETRNPQLIDGALNMMGALCGPLCSRKSPIYSTLPDFLLTNVIPLFKSKYGFVRARALDVYCRYSSIEFSDKQVQQGVFEGVYGLLSDPELPVRVHAALALQPMIENEDIRGLLQSHLPQVMQIDSDTITHVIEEFLAQQLCDTFMRIMGDITVNTPDISTVDIDDISDKTMAAMGVLKTLGTLVLNLESSADVVFKLEEVIFPIVRFVLDQRLVDLYDEVYEILDCCTFAVKTISPNAWSLFDVIYTTFKNDSSDFIEEMLPSLDNFVSYGMDVVSTNSEVQSRLFDIIETVMKSERAGESERICACKLAEAIMLNGRGKVDGMIPGLISLAAAYLLVNDAIQTRGFLVYTLEVILNALYYNPVITLSVLEQFQWTSGIFTRLVQSIDKFTRVNDKKLVVLGLTSLLSVPADQLPASLQAGLPQVFEGILQTFHTLGEAVEARDALERMYDGTGDDFDGDYEWDGVQDELVDDDLAEDDADELQQEYLRQLAGRAGEALGEGAEGEFDDDDEDDYDEALEEELAFESPLDAVKPHVWLQDKLAEMQSSNPATYNVIVQSLNPEKSQFLQTLMDEAIKQRSEQQ</sequence>
<keyword evidence="6" id="KW-0539">Nucleus</keyword>
<dbReference type="Gene3D" id="1.25.10.10">
    <property type="entry name" value="Leucine-rich Repeat Variant"/>
    <property type="match status" value="1"/>
</dbReference>
<dbReference type="PROSITE" id="PS50166">
    <property type="entry name" value="IMPORTIN_B_NT"/>
    <property type="match status" value="1"/>
</dbReference>
<accession>A0A1Y1WD77</accession>
<evidence type="ECO:0000256" key="5">
    <source>
        <dbReference type="ARBA" id="ARBA00022927"/>
    </source>
</evidence>
<evidence type="ECO:0000256" key="2">
    <source>
        <dbReference type="ARBA" id="ARBA00004496"/>
    </source>
</evidence>
<evidence type="ECO:0000256" key="1">
    <source>
        <dbReference type="ARBA" id="ARBA00004123"/>
    </source>
</evidence>
<reference evidence="8 9" key="1">
    <citation type="submission" date="2016-07" db="EMBL/GenBank/DDBJ databases">
        <title>Pervasive Adenine N6-methylation of Active Genes in Fungi.</title>
        <authorList>
            <consortium name="DOE Joint Genome Institute"/>
            <person name="Mondo S.J."/>
            <person name="Dannebaum R.O."/>
            <person name="Kuo R.C."/>
            <person name="Labutti K."/>
            <person name="Haridas S."/>
            <person name="Kuo A."/>
            <person name="Salamov A."/>
            <person name="Ahrendt S.R."/>
            <person name="Lipzen A."/>
            <person name="Sullivan W."/>
            <person name="Andreopoulos W.B."/>
            <person name="Clum A."/>
            <person name="Lindquist E."/>
            <person name="Daum C."/>
            <person name="Ramamoorthy G.K."/>
            <person name="Gryganskyi A."/>
            <person name="Culley D."/>
            <person name="Magnuson J.K."/>
            <person name="James T.Y."/>
            <person name="O'Malley M.A."/>
            <person name="Stajich J.E."/>
            <person name="Spatafora J.W."/>
            <person name="Visel A."/>
            <person name="Grigoriev I.V."/>
        </authorList>
    </citation>
    <scope>NUCLEOTIDE SEQUENCE [LARGE SCALE GENOMIC DNA]</scope>
    <source>
        <strain evidence="8 9">ATCC 12442</strain>
    </source>
</reference>
<comment type="caution">
    <text evidence="8">The sequence shown here is derived from an EMBL/GenBank/DDBJ whole genome shotgun (WGS) entry which is preliminary data.</text>
</comment>
<dbReference type="Pfam" id="PF03810">
    <property type="entry name" value="IBN_N"/>
    <property type="match status" value="1"/>
</dbReference>
<dbReference type="InterPro" id="IPR011989">
    <property type="entry name" value="ARM-like"/>
</dbReference>